<dbReference type="GO" id="GO:0008236">
    <property type="term" value="F:serine-type peptidase activity"/>
    <property type="evidence" value="ECO:0007669"/>
    <property type="project" value="InterPro"/>
</dbReference>
<organism evidence="3 4">
    <name type="scientific">Bifidobacterium pseudolongum PV8-2</name>
    <dbReference type="NCBI Taxonomy" id="1447715"/>
    <lineage>
        <taxon>Bacteria</taxon>
        <taxon>Bacillati</taxon>
        <taxon>Actinomycetota</taxon>
        <taxon>Actinomycetes</taxon>
        <taxon>Bifidobacteriales</taxon>
        <taxon>Bifidobacteriaceae</taxon>
        <taxon>Bifidobacterium</taxon>
    </lineage>
</organism>
<dbReference type="Gene3D" id="3.40.50.1820">
    <property type="entry name" value="alpha/beta hydrolase"/>
    <property type="match status" value="1"/>
</dbReference>
<proteinExistence type="predicted"/>
<dbReference type="InterPro" id="IPR002469">
    <property type="entry name" value="Peptidase_S9B_N"/>
</dbReference>
<dbReference type="RefSeq" id="WP_052177180.1">
    <property type="nucleotide sequence ID" value="NZ_CP007457.1"/>
</dbReference>
<dbReference type="AlphaFoldDB" id="A0A0A7I5S8"/>
<dbReference type="GO" id="GO:0008239">
    <property type="term" value="F:dipeptidyl-peptidase activity"/>
    <property type="evidence" value="ECO:0007669"/>
    <property type="project" value="TreeGrafter"/>
</dbReference>
<gene>
    <name evidence="3" type="ORF">AH67_00450</name>
</gene>
<dbReference type="Pfam" id="PF00930">
    <property type="entry name" value="DPPIV_N"/>
    <property type="match status" value="1"/>
</dbReference>
<feature type="domain" description="Peptidase S9 prolyl oligopeptidase catalytic" evidence="1">
    <location>
        <begin position="577"/>
        <end position="630"/>
    </location>
</feature>
<dbReference type="HOGENOM" id="CLU_006105_2_1_11"/>
<dbReference type="InterPro" id="IPR029058">
    <property type="entry name" value="AB_hydrolase_fold"/>
</dbReference>
<dbReference type="PANTHER" id="PTHR11731:SF193">
    <property type="entry name" value="DIPEPTIDYL PEPTIDASE 9"/>
    <property type="match status" value="1"/>
</dbReference>
<accession>A0A0A7I5S8</accession>
<evidence type="ECO:0000313" key="3">
    <source>
        <dbReference type="EMBL" id="AIZ15598.1"/>
    </source>
</evidence>
<sequence length="794" mass="86896">MTKPLQPAAGQAADSIQSEAVREYAANKARTTRFTCGAPRCATLLGDGERMLFLRSNGSEDTVTALWVSVNNGTDAVGEFMLADPRTLLADADAEDVPAEERARRERARESGSGIVAYSVDDAGRTVLFTINGELFVCELGEDGVTAETRRLELTFDDDGERQYATPILNPRVSPDGTRVAYATGTAVVVAETATGRAHAVFTVAEQDRATMRAGLAEFAAAEEMDRYSGFWWGPDSRTLLVECFDSAAEPLWTISDPANPADPGMRHRYPRALTQNAVVDLFAVHLADDRLHVDRTALVDWDNTAYEYLAVVRWQAGQRPLLRVLNRLQTDEQILRVDVPEESGWAHLTSIDEHTMPLLPVSVLETHHNDQWIDLIDGTPAYTPDGRLICSVNDMRADTNRLTVDGVPFTPAGWQVRALLDADDGTVMCVVQRAPELAPDVPDAWRATAADHDARSFDVVAIDYEGHVSPVTDEPGVWGAARRGDGLMIAGRDMAHPQAQMMHYFRGNGVHVKNHAAVPGLTMNVRFARLGERGLHAAIVAPTGAQYAGARQLPVLMHPYGGPGFQEVTMSMAAYWDAQWWAEQGYLVVVADGRGTTGRGPRWDREIHECMKDVTLADQVDAVHALADAVQAINTGQPHARHAHTAVRALPEPDLERVAMIGWSYGGFLSALAVLRAPDVFAAACAGAPPTDWTLYDTCYTERYLGLDPEVYARNSIIADAPRLRRPLMLIHGFADDNVTIAHSLRLSQALMEAGREHTFLPLTGITHMTNDPAVARNLLVLQRDFLARALAR</sequence>
<feature type="domain" description="Peptidase S9 prolyl oligopeptidase catalytic" evidence="1">
    <location>
        <begin position="655"/>
        <end position="792"/>
    </location>
</feature>
<name>A0A0A7I5S8_9BIFI</name>
<dbReference type="Proteomes" id="UP000030636">
    <property type="component" value="Chromosome"/>
</dbReference>
<dbReference type="EMBL" id="CP007457">
    <property type="protein sequence ID" value="AIZ15598.1"/>
    <property type="molecule type" value="Genomic_DNA"/>
</dbReference>
<feature type="domain" description="Dipeptidylpeptidase IV N-terminal" evidence="2">
    <location>
        <begin position="165"/>
        <end position="357"/>
    </location>
</feature>
<evidence type="ECO:0000259" key="1">
    <source>
        <dbReference type="Pfam" id="PF00326"/>
    </source>
</evidence>
<reference evidence="3 4" key="1">
    <citation type="journal article" date="2015" name="Genome Announc.">
        <title>Bifidobacterium pseudolongum Strain PV8-2, Isolated from a Stool Sample of an Anemic Kenyan Infant.</title>
        <authorList>
            <person name="Vazquez-Gutierrez P."/>
            <person name="Lacroix C."/>
            <person name="Chassard C."/>
            <person name="Klumpp J."/>
            <person name="Stevens M.J."/>
            <person name="Jans C."/>
        </authorList>
    </citation>
    <scope>NUCLEOTIDE SEQUENCE [LARGE SCALE GENOMIC DNA]</scope>
    <source>
        <strain evidence="3 4">PV8-2</strain>
    </source>
</reference>
<keyword evidence="4" id="KW-1185">Reference proteome</keyword>
<evidence type="ECO:0000313" key="4">
    <source>
        <dbReference type="Proteomes" id="UP000030636"/>
    </source>
</evidence>
<evidence type="ECO:0000259" key="2">
    <source>
        <dbReference type="Pfam" id="PF00930"/>
    </source>
</evidence>
<dbReference type="Gene3D" id="2.140.10.30">
    <property type="entry name" value="Dipeptidylpeptidase IV, N-terminal domain"/>
    <property type="match status" value="1"/>
</dbReference>
<dbReference type="OrthoDB" id="3325701at2"/>
<dbReference type="SUPFAM" id="SSF82171">
    <property type="entry name" value="DPP6 N-terminal domain-like"/>
    <property type="match status" value="1"/>
</dbReference>
<dbReference type="SUPFAM" id="SSF53474">
    <property type="entry name" value="alpha/beta-Hydrolases"/>
    <property type="match status" value="1"/>
</dbReference>
<protein>
    <submittedName>
        <fullName evidence="3">Cytochrome C</fullName>
    </submittedName>
</protein>
<dbReference type="Pfam" id="PF00326">
    <property type="entry name" value="Peptidase_S9"/>
    <property type="match status" value="2"/>
</dbReference>
<dbReference type="GO" id="GO:0006508">
    <property type="term" value="P:proteolysis"/>
    <property type="evidence" value="ECO:0007669"/>
    <property type="project" value="InterPro"/>
</dbReference>
<dbReference type="KEGG" id="bpsp:AH67_00450"/>
<dbReference type="InterPro" id="IPR050278">
    <property type="entry name" value="Serine_Prot_S9B/DPPIV"/>
</dbReference>
<dbReference type="InterPro" id="IPR001375">
    <property type="entry name" value="Peptidase_S9_cat"/>
</dbReference>
<dbReference type="PANTHER" id="PTHR11731">
    <property type="entry name" value="PROTEASE FAMILY S9B,C DIPEPTIDYL-PEPTIDASE IV-RELATED"/>
    <property type="match status" value="1"/>
</dbReference>
<dbReference type="STRING" id="1447715.AH67_00450"/>